<feature type="signal peptide" evidence="7">
    <location>
        <begin position="1"/>
        <end position="34"/>
    </location>
</feature>
<reference evidence="9 10" key="1">
    <citation type="submission" date="2024-02" db="EMBL/GenBank/DDBJ databases">
        <title>Full genome sequence of Nocardioides kribbensis.</title>
        <authorList>
            <person name="Poletto B.L."/>
            <person name="Silva G."/>
            <person name="Galante D."/>
            <person name="Campos K.R."/>
            <person name="Santos M.B.N."/>
            <person name="Sacchi C.T."/>
        </authorList>
    </citation>
    <scope>NUCLEOTIDE SEQUENCE [LARGE SCALE GENOMIC DNA]</scope>
    <source>
        <strain evidence="9 10">O4R</strain>
    </source>
</reference>
<dbReference type="PANTHER" id="PTHR40079:SF4">
    <property type="entry name" value="GH26 DOMAIN-CONTAINING PROTEIN-RELATED"/>
    <property type="match status" value="1"/>
</dbReference>
<keyword evidence="3" id="KW-0326">Glycosidase</keyword>
<dbReference type="Gene3D" id="3.20.20.80">
    <property type="entry name" value="Glycosidases"/>
    <property type="match status" value="1"/>
</dbReference>
<feature type="region of interest" description="Disordered" evidence="5">
    <location>
        <begin position="380"/>
        <end position="423"/>
    </location>
</feature>
<keyword evidence="6" id="KW-1133">Transmembrane helix</keyword>
<dbReference type="PROSITE" id="PS51764">
    <property type="entry name" value="GH26"/>
    <property type="match status" value="1"/>
</dbReference>
<dbReference type="InterPro" id="IPR022790">
    <property type="entry name" value="GH26_dom"/>
</dbReference>
<comment type="similarity">
    <text evidence="1 4">Belongs to the glycosyl hydrolase 26 family.</text>
</comment>
<evidence type="ECO:0000256" key="5">
    <source>
        <dbReference type="SAM" id="MobiDB-lite"/>
    </source>
</evidence>
<accession>A0ABV1NV33</accession>
<keyword evidence="10" id="KW-1185">Reference proteome</keyword>
<sequence length="460" mass="49084">MRPVVTALAGRLAAGAAAVLAGGLLATTVAPAHAAIEPDPRAPWFGPDLDWRTDTAEAYVDRLGTDVSLFGRSFVYPLNDSTDEAISDLSDQAADEGAVAVVTLQPTSLTEPDAQDAERLGGLLADLAEADGSTFLVRFAPEMNGSWTAWGQQPRDYVRAFTTVADGVHAATDEAAMVWAPAYGAGYPFDRAINSTTTSADAPAISPAARRVLDTDGDGQVTETDDPYGPYYPGDDVVDWVGLTMLRYGVTQQFGANTVPAPDELDERFKERFGYGDDLGRKTFYVRFAGTPNQPFLLTTSALWNPRADGPDALAIQRPWWRQVLAATEERPRLGGVLWLEQERDEPEIGNVVEWGLTANPAIARAFRTDLLDSGYDLGPVAGTTSGTDPDRADGGDSDGDDRSPAASPTSETDDEAAGRQDGGVPPFALGAISAVVVLLAAAMVALSIRRRRMRPPWLR</sequence>
<dbReference type="Proteomes" id="UP001482520">
    <property type="component" value="Unassembled WGS sequence"/>
</dbReference>
<comment type="caution">
    <text evidence="9">The sequence shown here is derived from an EMBL/GenBank/DDBJ whole genome shotgun (WGS) entry which is preliminary data.</text>
</comment>
<dbReference type="InterPro" id="IPR000805">
    <property type="entry name" value="Glyco_hydro_26"/>
</dbReference>
<dbReference type="SUPFAM" id="SSF51445">
    <property type="entry name" value="(Trans)glycosidases"/>
    <property type="match status" value="1"/>
</dbReference>
<dbReference type="EMBL" id="JBEGDP010000002">
    <property type="protein sequence ID" value="MEQ7846367.1"/>
    <property type="molecule type" value="Genomic_DNA"/>
</dbReference>
<evidence type="ECO:0000256" key="2">
    <source>
        <dbReference type="ARBA" id="ARBA00022801"/>
    </source>
</evidence>
<proteinExistence type="inferred from homology"/>
<gene>
    <name evidence="9" type="ORF">V6R90_03685</name>
</gene>
<comment type="caution">
    <text evidence="4">Lacks conserved residue(s) required for the propagation of feature annotation.</text>
</comment>
<evidence type="ECO:0000256" key="1">
    <source>
        <dbReference type="ARBA" id="ARBA00007754"/>
    </source>
</evidence>
<evidence type="ECO:0000259" key="8">
    <source>
        <dbReference type="PROSITE" id="PS51764"/>
    </source>
</evidence>
<evidence type="ECO:0000313" key="10">
    <source>
        <dbReference type="Proteomes" id="UP001482520"/>
    </source>
</evidence>
<dbReference type="RefSeq" id="WP_349803811.1">
    <property type="nucleotide sequence ID" value="NZ_JBEGDP010000002.1"/>
</dbReference>
<feature type="domain" description="GH26" evidence="8">
    <location>
        <begin position="15"/>
        <end position="370"/>
    </location>
</feature>
<keyword evidence="6" id="KW-0472">Membrane</keyword>
<name>A0ABV1NV33_9ACTN</name>
<keyword evidence="2" id="KW-0378">Hydrolase</keyword>
<feature type="transmembrane region" description="Helical" evidence="6">
    <location>
        <begin position="428"/>
        <end position="449"/>
    </location>
</feature>
<organism evidence="9 10">
    <name type="scientific">Nocardioides kribbensis</name>
    <dbReference type="NCBI Taxonomy" id="305517"/>
    <lineage>
        <taxon>Bacteria</taxon>
        <taxon>Bacillati</taxon>
        <taxon>Actinomycetota</taxon>
        <taxon>Actinomycetes</taxon>
        <taxon>Propionibacteriales</taxon>
        <taxon>Nocardioidaceae</taxon>
        <taxon>Nocardioides</taxon>
    </lineage>
</organism>
<evidence type="ECO:0000256" key="4">
    <source>
        <dbReference type="PROSITE-ProRule" id="PRU01100"/>
    </source>
</evidence>
<keyword evidence="6" id="KW-0812">Transmembrane</keyword>
<feature type="chain" id="PRO_5047418398" description="GH26 domain-containing protein" evidence="7">
    <location>
        <begin position="35"/>
        <end position="460"/>
    </location>
</feature>
<protein>
    <recommendedName>
        <fullName evidence="8">GH26 domain-containing protein</fullName>
    </recommendedName>
</protein>
<dbReference type="PANTHER" id="PTHR40079">
    <property type="entry name" value="MANNAN ENDO-1,4-BETA-MANNOSIDASE E-RELATED"/>
    <property type="match status" value="1"/>
</dbReference>
<evidence type="ECO:0000313" key="9">
    <source>
        <dbReference type="EMBL" id="MEQ7846367.1"/>
    </source>
</evidence>
<evidence type="ECO:0000256" key="7">
    <source>
        <dbReference type="SAM" id="SignalP"/>
    </source>
</evidence>
<keyword evidence="7" id="KW-0732">Signal</keyword>
<evidence type="ECO:0000256" key="3">
    <source>
        <dbReference type="ARBA" id="ARBA00023295"/>
    </source>
</evidence>
<evidence type="ECO:0000256" key="6">
    <source>
        <dbReference type="SAM" id="Phobius"/>
    </source>
</evidence>
<dbReference type="InterPro" id="IPR017853">
    <property type="entry name" value="GH"/>
</dbReference>